<keyword evidence="2" id="KW-0813">Transport</keyword>
<comment type="similarity">
    <text evidence="7">Belongs to the major facilitator superfamily. Drug:H(+) antiporter-3 (DHA3) (TC 2.A.1.21) family.</text>
</comment>
<keyword evidence="5 9" id="KW-1133">Transmembrane helix</keyword>
<feature type="transmembrane region" description="Helical" evidence="9">
    <location>
        <begin position="91"/>
        <end position="115"/>
    </location>
</feature>
<evidence type="ECO:0000256" key="8">
    <source>
        <dbReference type="ARBA" id="ARBA00040914"/>
    </source>
</evidence>
<keyword evidence="3" id="KW-1003">Cell membrane</keyword>
<dbReference type="PANTHER" id="PTHR23513:SF9">
    <property type="entry name" value="ENTEROBACTIN EXPORTER ENTS"/>
    <property type="match status" value="1"/>
</dbReference>
<evidence type="ECO:0000256" key="4">
    <source>
        <dbReference type="ARBA" id="ARBA00022692"/>
    </source>
</evidence>
<dbReference type="Gene3D" id="1.20.1250.20">
    <property type="entry name" value="MFS general substrate transporter like domains"/>
    <property type="match status" value="1"/>
</dbReference>
<protein>
    <recommendedName>
        <fullName evidence="8">Multidrug efflux pump Tap</fullName>
    </recommendedName>
</protein>
<evidence type="ECO:0000313" key="11">
    <source>
        <dbReference type="EMBL" id="TYT25024.1"/>
    </source>
</evidence>
<feature type="transmembrane region" description="Helical" evidence="9">
    <location>
        <begin position="273"/>
        <end position="295"/>
    </location>
</feature>
<accession>A0A5D4XLK5</accession>
<dbReference type="InterPro" id="IPR020846">
    <property type="entry name" value="MFS_dom"/>
</dbReference>
<dbReference type="PANTHER" id="PTHR23513">
    <property type="entry name" value="INTEGRAL MEMBRANE EFFLUX PROTEIN-RELATED"/>
    <property type="match status" value="1"/>
</dbReference>
<dbReference type="EMBL" id="VTFT01000001">
    <property type="protein sequence ID" value="TYT25024.1"/>
    <property type="molecule type" value="Genomic_DNA"/>
</dbReference>
<evidence type="ECO:0000256" key="5">
    <source>
        <dbReference type="ARBA" id="ARBA00022989"/>
    </source>
</evidence>
<evidence type="ECO:0000256" key="7">
    <source>
        <dbReference type="ARBA" id="ARBA00038075"/>
    </source>
</evidence>
<dbReference type="InterPro" id="IPR036259">
    <property type="entry name" value="MFS_trans_sf"/>
</dbReference>
<feature type="transmembrane region" description="Helical" evidence="9">
    <location>
        <begin position="5"/>
        <end position="23"/>
    </location>
</feature>
<feature type="transmembrane region" description="Helical" evidence="9">
    <location>
        <begin position="206"/>
        <end position="231"/>
    </location>
</feature>
<proteinExistence type="inferred from homology"/>
<feature type="domain" description="Major facilitator superfamily (MFS) profile" evidence="10">
    <location>
        <begin position="1"/>
        <end position="384"/>
    </location>
</feature>
<dbReference type="InterPro" id="IPR011701">
    <property type="entry name" value="MFS"/>
</dbReference>
<evidence type="ECO:0000256" key="3">
    <source>
        <dbReference type="ARBA" id="ARBA00022475"/>
    </source>
</evidence>
<keyword evidence="6 9" id="KW-0472">Membrane</keyword>
<feature type="transmembrane region" description="Helical" evidence="9">
    <location>
        <begin position="62"/>
        <end position="85"/>
    </location>
</feature>
<evidence type="ECO:0000256" key="2">
    <source>
        <dbReference type="ARBA" id="ARBA00022448"/>
    </source>
</evidence>
<dbReference type="GO" id="GO:0005886">
    <property type="term" value="C:plasma membrane"/>
    <property type="evidence" value="ECO:0007669"/>
    <property type="project" value="UniProtKB-SubCell"/>
</dbReference>
<sequence length="392" mass="40985">MGFRIFTILSYQGVAVTVGWHVYELTRDPWMLGLIGLAEVVPYFCVAPFAGHLVDILPRRRLGAFAAACLAITPLLLVAIATGWWTAGGLAAIYAAIALTGCVRAFLGPVYNAVFARVLPREQYVRGASLGSIVFQSGLVTGPAIGGFLVGWAGKPVAYGVAAVFAALAAVAMLRLRVSEPAPQLQRAPIFASIAEGARFVFGHQILLGALALDMFAVLFGGAISLAPAFITEILHYGPEGLGILRAAPALGAVAVGVWLARRPLDRDAGRILLFAVAGFGACMVGFGLSGMFWLSAAFLLLSGVCDGISVVTRSTIMQLATPDHMRGRVSSINGLFVGSSNEIGAFYAGSMARLLGLVPAVVLGGCVTVGIAAATAWRSPKLRRLHFSDLK</sequence>
<dbReference type="SUPFAM" id="SSF103473">
    <property type="entry name" value="MFS general substrate transporter"/>
    <property type="match status" value="1"/>
</dbReference>
<dbReference type="OrthoDB" id="7283966at2"/>
<feature type="transmembrane region" description="Helical" evidence="9">
    <location>
        <begin position="29"/>
        <end position="50"/>
    </location>
</feature>
<dbReference type="RefSeq" id="WP_149103977.1">
    <property type="nucleotide sequence ID" value="NZ_VTFT01000001.1"/>
</dbReference>
<reference evidence="11 12" key="1">
    <citation type="submission" date="2019-08" db="EMBL/GenBank/DDBJ databases">
        <title>Luteimonas viscosus sp. nov., isolated from soil of a sunflower field.</title>
        <authorList>
            <person name="Jianli Z."/>
            <person name="Ying Z."/>
        </authorList>
    </citation>
    <scope>NUCLEOTIDE SEQUENCE [LARGE SCALE GENOMIC DNA]</scope>
    <source>
        <strain evidence="11 12">XBU10</strain>
    </source>
</reference>
<evidence type="ECO:0000256" key="1">
    <source>
        <dbReference type="ARBA" id="ARBA00004651"/>
    </source>
</evidence>
<dbReference type="CDD" id="cd06173">
    <property type="entry name" value="MFS_MefA_like"/>
    <property type="match status" value="1"/>
</dbReference>
<evidence type="ECO:0000256" key="9">
    <source>
        <dbReference type="SAM" id="Phobius"/>
    </source>
</evidence>
<dbReference type="Pfam" id="PF07690">
    <property type="entry name" value="MFS_1"/>
    <property type="match status" value="1"/>
</dbReference>
<evidence type="ECO:0000259" key="10">
    <source>
        <dbReference type="PROSITE" id="PS50850"/>
    </source>
</evidence>
<feature type="transmembrane region" description="Helical" evidence="9">
    <location>
        <begin position="157"/>
        <end position="176"/>
    </location>
</feature>
<evidence type="ECO:0000256" key="6">
    <source>
        <dbReference type="ARBA" id="ARBA00023136"/>
    </source>
</evidence>
<dbReference type="PROSITE" id="PS50850">
    <property type="entry name" value="MFS"/>
    <property type="match status" value="1"/>
</dbReference>
<organism evidence="11 12">
    <name type="scientific">Luteimonas viscosa</name>
    <dbReference type="NCBI Taxonomy" id="1132694"/>
    <lineage>
        <taxon>Bacteria</taxon>
        <taxon>Pseudomonadati</taxon>
        <taxon>Pseudomonadota</taxon>
        <taxon>Gammaproteobacteria</taxon>
        <taxon>Lysobacterales</taxon>
        <taxon>Lysobacteraceae</taxon>
        <taxon>Luteimonas</taxon>
    </lineage>
</organism>
<feature type="transmembrane region" description="Helical" evidence="9">
    <location>
        <begin position="355"/>
        <end position="378"/>
    </location>
</feature>
<keyword evidence="12" id="KW-1185">Reference proteome</keyword>
<dbReference type="AlphaFoldDB" id="A0A5D4XLK5"/>
<comment type="subcellular location">
    <subcellularLocation>
        <location evidence="1">Cell membrane</location>
        <topology evidence="1">Multi-pass membrane protein</topology>
    </subcellularLocation>
</comment>
<feature type="transmembrane region" description="Helical" evidence="9">
    <location>
        <begin position="127"/>
        <end position="151"/>
    </location>
</feature>
<dbReference type="Proteomes" id="UP000324973">
    <property type="component" value="Unassembled WGS sequence"/>
</dbReference>
<gene>
    <name evidence="11" type="ORF">FZO89_01320</name>
</gene>
<evidence type="ECO:0000313" key="12">
    <source>
        <dbReference type="Proteomes" id="UP000324973"/>
    </source>
</evidence>
<dbReference type="GO" id="GO:0022857">
    <property type="term" value="F:transmembrane transporter activity"/>
    <property type="evidence" value="ECO:0007669"/>
    <property type="project" value="InterPro"/>
</dbReference>
<feature type="transmembrane region" description="Helical" evidence="9">
    <location>
        <begin position="243"/>
        <end position="261"/>
    </location>
</feature>
<comment type="caution">
    <text evidence="11">The sequence shown here is derived from an EMBL/GenBank/DDBJ whole genome shotgun (WGS) entry which is preliminary data.</text>
</comment>
<name>A0A5D4XLK5_9GAMM</name>
<keyword evidence="4 9" id="KW-0812">Transmembrane</keyword>